<dbReference type="SUPFAM" id="SSF81383">
    <property type="entry name" value="F-box domain"/>
    <property type="match status" value="1"/>
</dbReference>
<dbReference type="SMART" id="SM00256">
    <property type="entry name" value="FBOX"/>
    <property type="match status" value="1"/>
</dbReference>
<organism evidence="4 5">
    <name type="scientific">Oryza sativa subsp. japonica</name>
    <name type="common">Rice</name>
    <dbReference type="NCBI Taxonomy" id="39947"/>
    <lineage>
        <taxon>Eukaryota</taxon>
        <taxon>Viridiplantae</taxon>
        <taxon>Streptophyta</taxon>
        <taxon>Embryophyta</taxon>
        <taxon>Tracheophyta</taxon>
        <taxon>Spermatophyta</taxon>
        <taxon>Magnoliopsida</taxon>
        <taxon>Liliopsida</taxon>
        <taxon>Poales</taxon>
        <taxon>Poaceae</taxon>
        <taxon>BOP clade</taxon>
        <taxon>Oryzoideae</taxon>
        <taxon>Oryzeae</taxon>
        <taxon>Oryzinae</taxon>
        <taxon>Oryza</taxon>
        <taxon>Oryza sativa</taxon>
    </lineage>
</organism>
<accession>Q653E9</accession>
<dbReference type="PROSITE" id="PS50181">
    <property type="entry name" value="FBOX"/>
    <property type="match status" value="1"/>
</dbReference>
<dbReference type="EMBL" id="AP003935">
    <property type="protein sequence ID" value="BAD45612.1"/>
    <property type="molecule type" value="Genomic_DNA"/>
</dbReference>
<dbReference type="PANTHER" id="PTHR34223">
    <property type="entry name" value="OS11G0201299 PROTEIN"/>
    <property type="match status" value="1"/>
</dbReference>
<proteinExistence type="predicted"/>
<dbReference type="InterPro" id="IPR053781">
    <property type="entry name" value="F-box_AtFBL13-like"/>
</dbReference>
<feature type="compositionally biased region" description="Basic residues" evidence="1">
    <location>
        <begin position="1"/>
        <end position="13"/>
    </location>
</feature>
<feature type="domain" description="F-box" evidence="2">
    <location>
        <begin position="29"/>
        <end position="77"/>
    </location>
</feature>
<dbReference type="HOGENOM" id="CLU_1002472_0_0_1"/>
<dbReference type="InterPro" id="IPR001810">
    <property type="entry name" value="F-box_dom"/>
</dbReference>
<feature type="compositionally biased region" description="Basic and acidic residues" evidence="1">
    <location>
        <begin position="19"/>
        <end position="28"/>
    </location>
</feature>
<feature type="region of interest" description="Disordered" evidence="1">
    <location>
        <begin position="1"/>
        <end position="28"/>
    </location>
</feature>
<dbReference type="Gene3D" id="1.20.1280.50">
    <property type="match status" value="1"/>
</dbReference>
<reference evidence="3" key="1">
    <citation type="submission" date="2001-07" db="EMBL/GenBank/DDBJ databases">
        <title>Oryza sativa nipponbare(GA3) genomic DNA, chromosome 6, PAC clone:P0661G04.</title>
        <authorList>
            <person name="Sasaki T."/>
            <person name="Matsumoto T."/>
            <person name="Yamamoto K."/>
        </authorList>
    </citation>
    <scope>NUCLEOTIDE SEQUENCE</scope>
</reference>
<reference evidence="5" key="3">
    <citation type="journal article" date="2005" name="Nature">
        <title>The map-based sequence of the rice genome.</title>
        <authorList>
            <consortium name="International rice genome sequencing project (IRGSP)"/>
            <person name="Matsumoto T."/>
            <person name="Wu J."/>
            <person name="Kanamori H."/>
            <person name="Katayose Y."/>
            <person name="Fujisawa M."/>
            <person name="Namiki N."/>
            <person name="Mizuno H."/>
            <person name="Yamamoto K."/>
            <person name="Antonio B.A."/>
            <person name="Baba T."/>
            <person name="Sakata K."/>
            <person name="Nagamura Y."/>
            <person name="Aoki H."/>
            <person name="Arikawa K."/>
            <person name="Arita K."/>
            <person name="Bito T."/>
            <person name="Chiden Y."/>
            <person name="Fujitsuka N."/>
            <person name="Fukunaka R."/>
            <person name="Hamada M."/>
            <person name="Harada C."/>
            <person name="Hayashi A."/>
            <person name="Hijishita S."/>
            <person name="Honda M."/>
            <person name="Hosokawa S."/>
            <person name="Ichikawa Y."/>
            <person name="Idonuma A."/>
            <person name="Iijima M."/>
            <person name="Ikeda M."/>
            <person name="Ikeno M."/>
            <person name="Ito K."/>
            <person name="Ito S."/>
            <person name="Ito T."/>
            <person name="Ito Y."/>
            <person name="Ito Y."/>
            <person name="Iwabuchi A."/>
            <person name="Kamiya K."/>
            <person name="Karasawa W."/>
            <person name="Kurita K."/>
            <person name="Katagiri S."/>
            <person name="Kikuta A."/>
            <person name="Kobayashi H."/>
            <person name="Kobayashi N."/>
            <person name="Machita K."/>
            <person name="Maehara T."/>
            <person name="Masukawa M."/>
            <person name="Mizubayashi T."/>
            <person name="Mukai Y."/>
            <person name="Nagasaki H."/>
            <person name="Nagata Y."/>
            <person name="Naito S."/>
            <person name="Nakashima M."/>
            <person name="Nakama Y."/>
            <person name="Nakamichi Y."/>
            <person name="Nakamura M."/>
            <person name="Meguro A."/>
            <person name="Negishi M."/>
            <person name="Ohta I."/>
            <person name="Ohta T."/>
            <person name="Okamoto M."/>
            <person name="Ono N."/>
            <person name="Saji S."/>
            <person name="Sakaguchi M."/>
            <person name="Sakai K."/>
            <person name="Shibata M."/>
            <person name="Shimokawa T."/>
            <person name="Song J."/>
            <person name="Takazaki Y."/>
            <person name="Terasawa K."/>
            <person name="Tsugane M."/>
            <person name="Tsuji K."/>
            <person name="Ueda S."/>
            <person name="Waki K."/>
            <person name="Yamagata H."/>
            <person name="Yamamoto M."/>
            <person name="Yamamoto S."/>
            <person name="Yamane H."/>
            <person name="Yoshiki S."/>
            <person name="Yoshihara R."/>
            <person name="Yukawa K."/>
            <person name="Zhong H."/>
            <person name="Yano M."/>
            <person name="Yuan Q."/>
            <person name="Ouyang S."/>
            <person name="Liu J."/>
            <person name="Jones K.M."/>
            <person name="Gansberger K."/>
            <person name="Moffat K."/>
            <person name="Hill J."/>
            <person name="Bera J."/>
            <person name="Fadrosh D."/>
            <person name="Jin S."/>
            <person name="Johri S."/>
            <person name="Kim M."/>
            <person name="Overton L."/>
            <person name="Reardon M."/>
            <person name="Tsitrin T."/>
            <person name="Vuong H."/>
            <person name="Weaver B."/>
            <person name="Ciecko A."/>
            <person name="Tallon L."/>
            <person name="Jackson J."/>
            <person name="Pai G."/>
            <person name="Aken S.V."/>
            <person name="Utterback T."/>
            <person name="Reidmuller S."/>
            <person name="Feldblyum T."/>
            <person name="Hsiao J."/>
            <person name="Zismann V."/>
            <person name="Iobst S."/>
            <person name="de Vazeille A.R."/>
            <person name="Buell C.R."/>
            <person name="Ying K."/>
            <person name="Li Y."/>
            <person name="Lu T."/>
            <person name="Huang Y."/>
            <person name="Zhao Q."/>
            <person name="Feng Q."/>
            <person name="Zhang L."/>
            <person name="Zhu J."/>
            <person name="Weng Q."/>
            <person name="Mu J."/>
            <person name="Lu Y."/>
            <person name="Fan D."/>
            <person name="Liu Y."/>
            <person name="Guan J."/>
            <person name="Zhang Y."/>
            <person name="Yu S."/>
            <person name="Liu X."/>
            <person name="Zhang Y."/>
            <person name="Hong G."/>
            <person name="Han B."/>
            <person name="Choisne N."/>
            <person name="Demange N."/>
            <person name="Orjeda G."/>
            <person name="Samain S."/>
            <person name="Cattolico L."/>
            <person name="Pelletier E."/>
            <person name="Couloux A."/>
            <person name="Segurens B."/>
            <person name="Wincker P."/>
            <person name="D'Hont A."/>
            <person name="Scarpelli C."/>
            <person name="Weissenbach J."/>
            <person name="Salanoubat M."/>
            <person name="Quetier F."/>
            <person name="Yu Y."/>
            <person name="Kim H.R."/>
            <person name="Rambo T."/>
            <person name="Currie J."/>
            <person name="Collura K."/>
            <person name="Luo M."/>
            <person name="Yang T."/>
            <person name="Ammiraju J.S.S."/>
            <person name="Engler F."/>
            <person name="Soderlund C."/>
            <person name="Wing R.A."/>
            <person name="Palmer L.E."/>
            <person name="de la Bastide M."/>
            <person name="Spiegel L."/>
            <person name="Nascimento L."/>
            <person name="Zutavern T."/>
            <person name="O'Shaughnessy A."/>
            <person name="Dike S."/>
            <person name="Dedhia N."/>
            <person name="Preston R."/>
            <person name="Balija V."/>
            <person name="McCombie W.R."/>
            <person name="Chow T."/>
            <person name="Chen H."/>
            <person name="Chung M."/>
            <person name="Chen C."/>
            <person name="Shaw J."/>
            <person name="Wu H."/>
            <person name="Hsiao K."/>
            <person name="Chao Y."/>
            <person name="Chu M."/>
            <person name="Cheng C."/>
            <person name="Hour A."/>
            <person name="Lee P."/>
            <person name="Lin S."/>
            <person name="Lin Y."/>
            <person name="Liou J."/>
            <person name="Liu S."/>
            <person name="Hsing Y."/>
            <person name="Raghuvanshi S."/>
            <person name="Mohanty A."/>
            <person name="Bharti A.K."/>
            <person name="Gaur A."/>
            <person name="Gupta V."/>
            <person name="Kumar D."/>
            <person name="Ravi V."/>
            <person name="Vij S."/>
            <person name="Kapur A."/>
            <person name="Khurana P."/>
            <person name="Khurana P."/>
            <person name="Khurana J.P."/>
            <person name="Tyagi A.K."/>
            <person name="Gaikwad K."/>
            <person name="Singh A."/>
            <person name="Dalal V."/>
            <person name="Srivastava S."/>
            <person name="Dixit A."/>
            <person name="Pal A.K."/>
            <person name="Ghazi I.A."/>
            <person name="Yadav M."/>
            <person name="Pandit A."/>
            <person name="Bhargava A."/>
            <person name="Sureshbabu K."/>
            <person name="Batra K."/>
            <person name="Sharma T.R."/>
            <person name="Mohapatra T."/>
            <person name="Singh N.K."/>
            <person name="Messing J."/>
            <person name="Nelson A.B."/>
            <person name="Fuks G."/>
            <person name="Kavchok S."/>
            <person name="Keizer G."/>
            <person name="Linton E."/>
            <person name="Llaca V."/>
            <person name="Song R."/>
            <person name="Tanyolac B."/>
            <person name="Young S."/>
            <person name="Ho-Il K."/>
            <person name="Hahn J.H."/>
            <person name="Sangsakoo G."/>
            <person name="Vanavichit A."/>
            <person name="de Mattos Luiz.A.T."/>
            <person name="Zimmer P.D."/>
            <person name="Malone G."/>
            <person name="Dellagostin O."/>
            <person name="de Oliveira A.C."/>
            <person name="Bevan M."/>
            <person name="Bancroft I."/>
            <person name="Minx P."/>
            <person name="Cordum H."/>
            <person name="Wilson R."/>
            <person name="Cheng Z."/>
            <person name="Jin W."/>
            <person name="Jiang J."/>
            <person name="Leong S.A."/>
            <person name="Iwama H."/>
            <person name="Gojobori T."/>
            <person name="Itoh T."/>
            <person name="Niimura Y."/>
            <person name="Fujii Y."/>
            <person name="Habara T."/>
            <person name="Sakai H."/>
            <person name="Sato Y."/>
            <person name="Wilson G."/>
            <person name="Kumar K."/>
            <person name="McCouch S."/>
            <person name="Juretic N."/>
            <person name="Hoen D."/>
            <person name="Wright S."/>
            <person name="Bruskiewich R."/>
            <person name="Bureau T."/>
            <person name="Miyao A."/>
            <person name="Hirochika H."/>
            <person name="Nishikawa T."/>
            <person name="Kadowaki K."/>
            <person name="Sugiura M."/>
            <person name="Burr B."/>
            <person name="Sasaki T."/>
        </authorList>
    </citation>
    <scope>NUCLEOTIDE SEQUENCE [LARGE SCALE GENOMIC DNA]</scope>
    <source>
        <strain evidence="5">cv. Nipponbare</strain>
    </source>
</reference>
<dbReference type="InterPro" id="IPR053197">
    <property type="entry name" value="F-box_SCFL_complex_component"/>
</dbReference>
<dbReference type="Proteomes" id="UP000000763">
    <property type="component" value="Chromosome 6"/>
</dbReference>
<dbReference type="Pfam" id="PF00646">
    <property type="entry name" value="F-box"/>
    <property type="match status" value="1"/>
</dbReference>
<reference evidence="4" key="2">
    <citation type="submission" date="2002-06" db="EMBL/GenBank/DDBJ databases">
        <title>Oryza sativa nipponbare(GA3) genomic DNA, chromosome 6, PAC clone:P0623A10.</title>
        <authorList>
            <person name="Sasaki T."/>
            <person name="Matsumoto T."/>
            <person name="Katayose Y."/>
        </authorList>
    </citation>
    <scope>NUCLEOTIDE SEQUENCE</scope>
</reference>
<gene>
    <name evidence="4" type="ORF">P0623A10.42</name>
    <name evidence="3" type="ORF">P0661G04.15</name>
</gene>
<protein>
    <recommendedName>
        <fullName evidence="2">F-box domain-containing protein</fullName>
    </recommendedName>
</protein>
<evidence type="ECO:0000313" key="3">
    <source>
        <dbReference type="EMBL" id="BAD45612.1"/>
    </source>
</evidence>
<evidence type="ECO:0000256" key="1">
    <source>
        <dbReference type="SAM" id="MobiDB-lite"/>
    </source>
</evidence>
<dbReference type="CDD" id="cd22160">
    <property type="entry name" value="F-box_AtFBL13-like"/>
    <property type="match status" value="1"/>
</dbReference>
<dbReference type="InterPro" id="IPR036047">
    <property type="entry name" value="F-box-like_dom_sf"/>
</dbReference>
<evidence type="ECO:0000313" key="5">
    <source>
        <dbReference type="Proteomes" id="UP000000763"/>
    </source>
</evidence>
<sequence>MAGKKRQNKRNGKVSKPQAEPKKVTEKQEDLISKLPDDILLHILSMCPYHDAVRTAAVSRRWQHLHTRLPNVRFRMSVLGNLASLGESSEPRVQSMERMLRQRCHDDGGLHDTIETLHIGYRKDVPFECRYANEFVALANASRLELHVQCKRGLPDEDAGVWSLELPPATTELELGLYWYAVRPPRVRGPGVTSLRWLALDGLTVLRPSDFLSTVVFPSLEELHIVDCTLPASIDITSDTMPRLKRLRITDPCRLPPAPAVPCPLHPVLVVRAPKLRVFEWRCCFADEVCVESVGRLTDVAVELAAGRLPRLSDEESKSLSVEDCDKLMKGILRGLMPGLQPPSWSSIQRKCIKRDERWLSFEISSAPKYYVNDY</sequence>
<dbReference type="EMBL" id="AP005395">
    <property type="protein sequence ID" value="BAD46068.1"/>
    <property type="molecule type" value="Genomic_DNA"/>
</dbReference>
<reference evidence="5" key="4">
    <citation type="journal article" date="2008" name="Nucleic Acids Res.">
        <title>The rice annotation project database (RAP-DB): 2008 update.</title>
        <authorList>
            <consortium name="The rice annotation project (RAP)"/>
        </authorList>
    </citation>
    <scope>GENOME REANNOTATION</scope>
    <source>
        <strain evidence="5">cv. Nipponbare</strain>
    </source>
</reference>
<evidence type="ECO:0000259" key="2">
    <source>
        <dbReference type="PROSITE" id="PS50181"/>
    </source>
</evidence>
<evidence type="ECO:0000313" key="4">
    <source>
        <dbReference type="EMBL" id="BAD46068.1"/>
    </source>
</evidence>
<dbReference type="PANTHER" id="PTHR34223:SF83">
    <property type="entry name" value="F-BOX DOMAIN-CONTAINING PROTEIN"/>
    <property type="match status" value="1"/>
</dbReference>
<dbReference type="AlphaFoldDB" id="Q653E9"/>
<name>Q653E9_ORYSJ</name>